<protein>
    <recommendedName>
        <fullName evidence="3">Reverse transcriptase zinc-binding domain-containing protein</fullName>
    </recommendedName>
</protein>
<gene>
    <name evidence="1" type="ORF">R1flu_008917</name>
</gene>
<evidence type="ECO:0008006" key="3">
    <source>
        <dbReference type="Google" id="ProtNLM"/>
    </source>
</evidence>
<organism evidence="1 2">
    <name type="scientific">Riccia fluitans</name>
    <dbReference type="NCBI Taxonomy" id="41844"/>
    <lineage>
        <taxon>Eukaryota</taxon>
        <taxon>Viridiplantae</taxon>
        <taxon>Streptophyta</taxon>
        <taxon>Embryophyta</taxon>
        <taxon>Marchantiophyta</taxon>
        <taxon>Marchantiopsida</taxon>
        <taxon>Marchantiidae</taxon>
        <taxon>Marchantiales</taxon>
        <taxon>Ricciaceae</taxon>
        <taxon>Riccia</taxon>
    </lineage>
</organism>
<reference evidence="1 2" key="1">
    <citation type="submission" date="2024-09" db="EMBL/GenBank/DDBJ databases">
        <title>Chromosome-scale assembly of Riccia fluitans.</title>
        <authorList>
            <person name="Paukszto L."/>
            <person name="Sawicki J."/>
            <person name="Karawczyk K."/>
            <person name="Piernik-Szablinska J."/>
            <person name="Szczecinska M."/>
            <person name="Mazdziarz M."/>
        </authorList>
    </citation>
    <scope>NUCLEOTIDE SEQUENCE [LARGE SCALE GENOMIC DNA]</scope>
    <source>
        <strain evidence="1">Rf_01</strain>
        <tissue evidence="1">Aerial parts of the thallus</tissue>
    </source>
</reference>
<evidence type="ECO:0000313" key="1">
    <source>
        <dbReference type="EMBL" id="KAL2641330.1"/>
    </source>
</evidence>
<name>A0ABD1Z1G6_9MARC</name>
<dbReference type="Proteomes" id="UP001605036">
    <property type="component" value="Unassembled WGS sequence"/>
</dbReference>
<dbReference type="EMBL" id="JBHFFA010000002">
    <property type="protein sequence ID" value="KAL2641330.1"/>
    <property type="molecule type" value="Genomic_DNA"/>
</dbReference>
<comment type="caution">
    <text evidence="1">The sequence shown here is derived from an EMBL/GenBank/DDBJ whole genome shotgun (WGS) entry which is preliminary data.</text>
</comment>
<accession>A0ABD1Z1G6</accession>
<proteinExistence type="predicted"/>
<dbReference type="AlphaFoldDB" id="A0ABD1Z1G6"/>
<keyword evidence="2" id="KW-1185">Reference proteome</keyword>
<evidence type="ECO:0000313" key="2">
    <source>
        <dbReference type="Proteomes" id="UP001605036"/>
    </source>
</evidence>
<sequence>MNVSAEPCCRCRETCETVHHLFYDCRKSNYHWQKLREITRASHVDFANAQGFLAIIDEAIRAKRDGGSLVFIFHSLTHSIWKDRNSALFKNAQRTTPLLVSMELTRQELEGSLNNAASAIRWQRGQKAMKGTKQLD</sequence>